<evidence type="ECO:0000256" key="1">
    <source>
        <dbReference type="SAM" id="MobiDB-lite"/>
    </source>
</evidence>
<dbReference type="GO" id="GO:0071108">
    <property type="term" value="P:protein K48-linked deubiquitination"/>
    <property type="evidence" value="ECO:0007669"/>
    <property type="project" value="TreeGrafter"/>
</dbReference>
<dbReference type="InterPro" id="IPR007518">
    <property type="entry name" value="MINDY"/>
</dbReference>
<feature type="region of interest" description="Disordered" evidence="1">
    <location>
        <begin position="742"/>
        <end position="897"/>
    </location>
</feature>
<dbReference type="EMBL" id="CP051141">
    <property type="protein sequence ID" value="QIW98655.1"/>
    <property type="molecule type" value="Genomic_DNA"/>
</dbReference>
<feature type="region of interest" description="Disordered" evidence="1">
    <location>
        <begin position="328"/>
        <end position="375"/>
    </location>
</feature>
<protein>
    <recommendedName>
        <fullName evidence="2">MINDY deubiquitinase domain-containing protein</fullName>
    </recommendedName>
</protein>
<evidence type="ECO:0000313" key="4">
    <source>
        <dbReference type="Proteomes" id="UP000503462"/>
    </source>
</evidence>
<dbReference type="InterPro" id="IPR033979">
    <property type="entry name" value="MINDY_domain"/>
</dbReference>
<feature type="domain" description="MINDY deubiquitinase" evidence="2">
    <location>
        <begin position="380"/>
        <end position="659"/>
    </location>
</feature>
<feature type="compositionally biased region" description="Pro residues" evidence="1">
    <location>
        <begin position="197"/>
        <end position="219"/>
    </location>
</feature>
<feature type="compositionally biased region" description="Basic and acidic residues" evidence="1">
    <location>
        <begin position="745"/>
        <end position="757"/>
    </location>
</feature>
<accession>A0A6H0XVE0</accession>
<sequence>MVTKKNPESLDTHSGTPRANPPYPTSPNDSSRVPAVGANVYSPSDLIDMRDARSKPRRDSDVSSHGTWDTDEEDDAQEEVVEVPKPLRITPSKQNLADKPKEQQGQDIPAILKPGPAQAPTLAPAATHSMESYAQQTLANPWADNAQILTPQVSGRSQSSNNPYLKPKHTGESTYQPWTNSTPQQPQTNSTSQQPHSQPPSIPQPPQALPPPPPPPQPVELPAVSTPAHELAQLSLEPLPSQPQSNVHAIQRKPITPLPAKSDSTVGNVITQAAIATQAMDPWQQSASTHTNNAIGSWQPPVSPTASQKWGDDDLYASSRIALPIQAHQSHDSSFPPIPETTSPPPSTLPPISTQQANTAQTYERAPQTPGTIERQRNEHYQIKHINWQDGTSIRRSPILTQNANGPCPLLALVNALVLTTPAQANTALVETLRTREQVSLGLLLDAVFDELMSGRRGDSAAALPDVTDLYSFLLALHTGMNVNPRFVSSPGSLQQAGSFEQTREMRLYSTFNVLLIHGWVPVPGNAAYQAFERRAQSFEDAQNIQFAESELEDKLQAEGLTNEEQQILQDIQTIKHFLNTWPTQLTDCGLQAISTTLRSGQFAILFRNDHFSTIYKEPTHGALMTLVTDAGYSSHDEIVWESLVDVNGAASELFSGDFRTVSHSQDAQLNQQSSSGGEGGWQTVQGRNNQQRSSNSRPQNNTEVPPPLPGPRPTATATNADVPHNEQADHDFALALQLQEEEDAQQRQEQERRRQEQQLSEQFLSGQNEGRPPAIPPRRGGSRQSTSIRPPVNRPVDQSSPDAPPTYEQSASDRPYREGNGQSAPLNAYDELRRQQEQQQAAAAQTGPPGASMQGRPGNRYNRHSSQLGGMPGGYDGRRSGQAATAQDAEERCVIM</sequence>
<dbReference type="GO" id="GO:0004843">
    <property type="term" value="F:cysteine-type deubiquitinase activity"/>
    <property type="evidence" value="ECO:0007669"/>
    <property type="project" value="InterPro"/>
</dbReference>
<evidence type="ECO:0000259" key="2">
    <source>
        <dbReference type="Pfam" id="PF04424"/>
    </source>
</evidence>
<feature type="region of interest" description="Disordered" evidence="1">
    <location>
        <begin position="1"/>
        <end position="247"/>
    </location>
</feature>
<proteinExistence type="predicted"/>
<feature type="compositionally biased region" description="Acidic residues" evidence="1">
    <location>
        <begin position="69"/>
        <end position="81"/>
    </location>
</feature>
<organism evidence="3 4">
    <name type="scientific">Peltaster fructicola</name>
    <dbReference type="NCBI Taxonomy" id="286661"/>
    <lineage>
        <taxon>Eukaryota</taxon>
        <taxon>Fungi</taxon>
        <taxon>Dikarya</taxon>
        <taxon>Ascomycota</taxon>
        <taxon>Pezizomycotina</taxon>
        <taxon>Dothideomycetes</taxon>
        <taxon>Dothideomycetes incertae sedis</taxon>
        <taxon>Peltaster</taxon>
    </lineage>
</organism>
<evidence type="ECO:0000313" key="3">
    <source>
        <dbReference type="EMBL" id="QIW98655.1"/>
    </source>
</evidence>
<dbReference type="GO" id="GO:0016807">
    <property type="term" value="F:cysteine-type carboxypeptidase activity"/>
    <property type="evidence" value="ECO:0007669"/>
    <property type="project" value="TreeGrafter"/>
</dbReference>
<keyword evidence="4" id="KW-1185">Reference proteome</keyword>
<dbReference type="AlphaFoldDB" id="A0A6H0XVE0"/>
<feature type="compositionally biased region" description="Polar residues" evidence="1">
    <location>
        <begin position="684"/>
        <end position="704"/>
    </location>
</feature>
<feature type="compositionally biased region" description="Pro residues" evidence="1">
    <location>
        <begin position="336"/>
        <end position="349"/>
    </location>
</feature>
<dbReference type="PANTHER" id="PTHR18063:SF6">
    <property type="entry name" value="UBIQUITIN CARBOXYL-TERMINAL HYDROLASE"/>
    <property type="match status" value="1"/>
</dbReference>
<name>A0A6H0XVE0_9PEZI</name>
<feature type="compositionally biased region" description="Low complexity" evidence="1">
    <location>
        <begin position="114"/>
        <end position="126"/>
    </location>
</feature>
<dbReference type="GO" id="GO:0071944">
    <property type="term" value="C:cell periphery"/>
    <property type="evidence" value="ECO:0007669"/>
    <property type="project" value="TreeGrafter"/>
</dbReference>
<feature type="compositionally biased region" description="Basic and acidic residues" evidence="1">
    <location>
        <begin position="1"/>
        <end position="11"/>
    </location>
</feature>
<dbReference type="Proteomes" id="UP000503462">
    <property type="component" value="Chromosome 3"/>
</dbReference>
<dbReference type="GO" id="GO:1990380">
    <property type="term" value="F:K48-linked deubiquitinase activity"/>
    <property type="evidence" value="ECO:0007669"/>
    <property type="project" value="InterPro"/>
</dbReference>
<feature type="compositionally biased region" description="Basic and acidic residues" evidence="1">
    <location>
        <begin position="47"/>
        <end position="62"/>
    </location>
</feature>
<dbReference type="GO" id="GO:0005829">
    <property type="term" value="C:cytosol"/>
    <property type="evidence" value="ECO:0007669"/>
    <property type="project" value="TreeGrafter"/>
</dbReference>
<feature type="compositionally biased region" description="Polar residues" evidence="1">
    <location>
        <begin position="285"/>
        <end position="296"/>
    </location>
</feature>
<feature type="compositionally biased region" description="Polar residues" evidence="1">
    <location>
        <begin position="129"/>
        <end position="139"/>
    </location>
</feature>
<feature type="region of interest" description="Disordered" evidence="1">
    <location>
        <begin position="665"/>
        <end position="723"/>
    </location>
</feature>
<feature type="compositionally biased region" description="Low complexity" evidence="1">
    <location>
        <begin position="176"/>
        <end position="196"/>
    </location>
</feature>
<feature type="compositionally biased region" description="Polar residues" evidence="1">
    <location>
        <begin position="147"/>
        <end position="163"/>
    </location>
</feature>
<gene>
    <name evidence="3" type="ORF">AMS68_004173</name>
</gene>
<dbReference type="PANTHER" id="PTHR18063">
    <property type="entry name" value="NF-E2 INDUCIBLE PROTEIN"/>
    <property type="match status" value="1"/>
</dbReference>
<feature type="region of interest" description="Disordered" evidence="1">
    <location>
        <begin position="285"/>
        <end position="308"/>
    </location>
</feature>
<dbReference type="Pfam" id="PF04424">
    <property type="entry name" value="MINDY_DUB"/>
    <property type="match status" value="1"/>
</dbReference>
<dbReference type="OrthoDB" id="10261212at2759"/>
<feature type="compositionally biased region" description="Polar residues" evidence="1">
    <location>
        <begin position="797"/>
        <end position="813"/>
    </location>
</feature>
<reference evidence="3 4" key="1">
    <citation type="journal article" date="2016" name="Sci. Rep.">
        <title>Peltaster fructicola genome reveals evolution from an invasive phytopathogen to an ectophytic parasite.</title>
        <authorList>
            <person name="Xu C."/>
            <person name="Chen H."/>
            <person name="Gleason M.L."/>
            <person name="Xu J.R."/>
            <person name="Liu H."/>
            <person name="Zhang R."/>
            <person name="Sun G."/>
        </authorList>
    </citation>
    <scope>NUCLEOTIDE SEQUENCE [LARGE SCALE GENOMIC DNA]</scope>
    <source>
        <strain evidence="3 4">LNHT1506</strain>
    </source>
</reference>